<dbReference type="PANTHER" id="PTHR23427:SF2">
    <property type="entry name" value="SURFEIT LOCUS PROTEIN 1"/>
    <property type="match status" value="1"/>
</dbReference>
<dbReference type="PANTHER" id="PTHR23427">
    <property type="entry name" value="SURFEIT LOCUS PROTEIN"/>
    <property type="match status" value="1"/>
</dbReference>
<evidence type="ECO:0000313" key="1">
    <source>
        <dbReference type="EMBL" id="MET1256710.1"/>
    </source>
</evidence>
<dbReference type="InterPro" id="IPR045214">
    <property type="entry name" value="Surf1/Surf4"/>
</dbReference>
<gene>
    <name evidence="1" type="ORF">ABVT43_16330</name>
</gene>
<keyword evidence="2" id="KW-1185">Reference proteome</keyword>
<comment type="caution">
    <text evidence="1">The sequence shown here is derived from an EMBL/GenBank/DDBJ whole genome shotgun (WGS) entry which is preliminary data.</text>
</comment>
<dbReference type="InterPro" id="IPR002994">
    <property type="entry name" value="Surf1/Shy1"/>
</dbReference>
<name>A0ABV2BXQ0_9GAMM</name>
<sequence>MKHSVEYSIGRYQLRINIWFLIIFLLVQTLLNELGFWQLNRAKEKQQRLVLLAQGEQETVTSLSELTAQQINQFQKVKLKMQLKSEKILFLDNQVKEKRVGYHVLNVAQDSLTGKNYLLNRGWVMADIDRSKLPDIELPDSNWLIEGRVYPLPPKSISTESARVEVYPSGYRLPVLDQHIVNEIGQYLGLEIQYYIIRLDQNVQGAFDTEWVWTNMTAEKHLAYAFQWFSLALGFLVVSLFACINKR</sequence>
<dbReference type="PROSITE" id="PS50895">
    <property type="entry name" value="SURF1"/>
    <property type="match status" value="1"/>
</dbReference>
<proteinExistence type="predicted"/>
<reference evidence="1 2" key="1">
    <citation type="submission" date="2024-06" db="EMBL/GenBank/DDBJ databases">
        <authorList>
            <person name="Li F."/>
        </authorList>
    </citation>
    <scope>NUCLEOTIDE SEQUENCE [LARGE SCALE GENOMIC DNA]</scope>
    <source>
        <strain evidence="1 2">GXAS 311</strain>
    </source>
</reference>
<dbReference type="CDD" id="cd06662">
    <property type="entry name" value="SURF1"/>
    <property type="match status" value="1"/>
</dbReference>
<organism evidence="1 2">
    <name type="scientific">Aliikangiella maris</name>
    <dbReference type="NCBI Taxonomy" id="3162458"/>
    <lineage>
        <taxon>Bacteria</taxon>
        <taxon>Pseudomonadati</taxon>
        <taxon>Pseudomonadota</taxon>
        <taxon>Gammaproteobacteria</taxon>
        <taxon>Oceanospirillales</taxon>
        <taxon>Pleioneaceae</taxon>
        <taxon>Aliikangiella</taxon>
    </lineage>
</organism>
<dbReference type="Proteomes" id="UP001548189">
    <property type="component" value="Unassembled WGS sequence"/>
</dbReference>
<evidence type="ECO:0000313" key="2">
    <source>
        <dbReference type="Proteomes" id="UP001548189"/>
    </source>
</evidence>
<protein>
    <submittedName>
        <fullName evidence="1">SURF1 family protein</fullName>
    </submittedName>
</protein>
<dbReference type="EMBL" id="JBEVCJ010000025">
    <property type="protein sequence ID" value="MET1256710.1"/>
    <property type="molecule type" value="Genomic_DNA"/>
</dbReference>
<dbReference type="Pfam" id="PF02104">
    <property type="entry name" value="SURF1"/>
    <property type="match status" value="1"/>
</dbReference>
<accession>A0ABV2BXQ0</accession>